<protein>
    <submittedName>
        <fullName evidence="2">DUF2474 domain-containing protein</fullName>
    </submittedName>
</protein>
<dbReference type="InterPro" id="IPR018895">
    <property type="entry name" value="DUF2474"/>
</dbReference>
<keyword evidence="1" id="KW-0472">Membrane</keyword>
<sequence>MPTGSSEAKSPRRRAITKFDHNRYSDDSGDRPLWSRLAWFAVLWSGSVLVLMTVAYFIRLAIL</sequence>
<keyword evidence="4" id="KW-1185">Reference proteome</keyword>
<reference evidence="2 4" key="1">
    <citation type="journal article" date="2013" name="Int. J. Syst. Evol. Microbiol.">
        <title>Marinicauda pacifica gen. nov., sp. nov., a prosthecate alphaproteobacterium of the family Hyphomonadaceae isolated from deep seawater.</title>
        <authorList>
            <person name="Zhang X.Y."/>
            <person name="Li G.W."/>
            <person name="Wang C.S."/>
            <person name="Zhang Y.J."/>
            <person name="Xu X.W."/>
            <person name="Li H."/>
            <person name="Liu A."/>
            <person name="Liu C."/>
            <person name="Xie B.B."/>
            <person name="Qin Q.L."/>
            <person name="Xu Z."/>
            <person name="Chen X.L."/>
            <person name="Zhou B.C."/>
            <person name="Zhang Y.Z."/>
        </authorList>
    </citation>
    <scope>NUCLEOTIDE SEQUENCE [LARGE SCALE GENOMIC DNA]</scope>
    <source>
        <strain evidence="2 4">P-1 km-3</strain>
    </source>
</reference>
<dbReference type="Proteomes" id="UP000305451">
    <property type="component" value="Unassembled WGS sequence"/>
</dbReference>
<name>A0A4S2GW27_9PROT</name>
<dbReference type="OrthoDB" id="6199137at2"/>
<evidence type="ECO:0000313" key="2">
    <source>
        <dbReference type="EMBL" id="TGY87078.1"/>
    </source>
</evidence>
<proteinExistence type="predicted"/>
<comment type="caution">
    <text evidence="2">The sequence shown here is derived from an EMBL/GenBank/DDBJ whole genome shotgun (WGS) entry which is preliminary data.</text>
</comment>
<dbReference type="Pfam" id="PF10617">
    <property type="entry name" value="DUF2474"/>
    <property type="match status" value="1"/>
</dbReference>
<reference evidence="2" key="2">
    <citation type="submission" date="2019-04" db="EMBL/GenBank/DDBJ databases">
        <authorList>
            <person name="Liu B.-T."/>
            <person name="Zhai T.-J."/>
            <person name="Chen G.-J."/>
            <person name="Du Z.-J."/>
        </authorList>
    </citation>
    <scope>NUCLEOTIDE SEQUENCE</scope>
    <source>
        <strain evidence="2">P-1 km-3</strain>
    </source>
</reference>
<keyword evidence="1" id="KW-0812">Transmembrane</keyword>
<gene>
    <name evidence="3" type="ORF">E5162_02465</name>
    <name evidence="2" type="ORF">E5162_14625</name>
</gene>
<organism evidence="2 4">
    <name type="scientific">Marinicauda pacifica</name>
    <dbReference type="NCBI Taxonomy" id="1133559"/>
    <lineage>
        <taxon>Bacteria</taxon>
        <taxon>Pseudomonadati</taxon>
        <taxon>Pseudomonadota</taxon>
        <taxon>Alphaproteobacteria</taxon>
        <taxon>Maricaulales</taxon>
        <taxon>Maricaulaceae</taxon>
        <taxon>Marinicauda</taxon>
    </lineage>
</organism>
<dbReference type="EMBL" id="SRXV01000001">
    <property type="protein sequence ID" value="TGY94163.1"/>
    <property type="molecule type" value="Genomic_DNA"/>
</dbReference>
<feature type="transmembrane region" description="Helical" evidence="1">
    <location>
        <begin position="37"/>
        <end position="58"/>
    </location>
</feature>
<dbReference type="AlphaFoldDB" id="A0A4S2GW27"/>
<dbReference type="RefSeq" id="WP_135943358.1">
    <property type="nucleotide sequence ID" value="NZ_BMEI01000001.1"/>
</dbReference>
<evidence type="ECO:0000256" key="1">
    <source>
        <dbReference type="SAM" id="Phobius"/>
    </source>
</evidence>
<evidence type="ECO:0000313" key="4">
    <source>
        <dbReference type="Proteomes" id="UP000305451"/>
    </source>
</evidence>
<dbReference type="EMBL" id="SRXV01000122">
    <property type="protein sequence ID" value="TGY87078.1"/>
    <property type="molecule type" value="Genomic_DNA"/>
</dbReference>
<accession>A0A4S2GW27</accession>
<evidence type="ECO:0000313" key="3">
    <source>
        <dbReference type="EMBL" id="TGY94163.1"/>
    </source>
</evidence>
<keyword evidence="1" id="KW-1133">Transmembrane helix</keyword>